<dbReference type="InterPro" id="IPR004098">
    <property type="entry name" value="Prp18"/>
</dbReference>
<dbReference type="InterPro" id="IPR039979">
    <property type="entry name" value="PRPF18"/>
</dbReference>
<dbReference type="OrthoDB" id="10261918at2759"/>
<organism evidence="10 11">
    <name type="scientific">Zygosaccharomyces mellis</name>
    <dbReference type="NCBI Taxonomy" id="42258"/>
    <lineage>
        <taxon>Eukaryota</taxon>
        <taxon>Fungi</taxon>
        <taxon>Dikarya</taxon>
        <taxon>Ascomycota</taxon>
        <taxon>Saccharomycotina</taxon>
        <taxon>Saccharomycetes</taxon>
        <taxon>Saccharomycetales</taxon>
        <taxon>Saccharomycetaceae</taxon>
        <taxon>Zygosaccharomyces</taxon>
    </lineage>
</organism>
<feature type="domain" description="Prp18" evidence="9">
    <location>
        <begin position="134"/>
        <end position="240"/>
    </location>
</feature>
<gene>
    <name evidence="10" type="primary">PRP18</name>
    <name evidence="10" type="ORF">ZYGM_003642</name>
</gene>
<keyword evidence="4" id="KW-0507">mRNA processing</keyword>
<evidence type="ECO:0000313" key="10">
    <source>
        <dbReference type="EMBL" id="GCE99889.1"/>
    </source>
</evidence>
<accession>A0A4C2EAQ1</accession>
<keyword evidence="6" id="KW-0508">mRNA splicing</keyword>
<dbReference type="GO" id="GO:0046540">
    <property type="term" value="C:U4/U6 x U5 tri-snRNP complex"/>
    <property type="evidence" value="ECO:0007669"/>
    <property type="project" value="TreeGrafter"/>
</dbReference>
<sequence length="246" mass="28090">MDIGSILKAEIEKKRNVLDHKDKQTKEESKVAPLPVPAHSEDDKGSDILDLTQTNDIYKTKDTSPSPDESTLRRLQTRPERIERAIGQDAQIPTDIDPIAIGNPECRQELSMKCNLYIHYLLEDWSNKKYLPDLLPETSKCFFPLLVRLRKFNLDLDLLTSLATVLYHLQRKQFQRATESYMKLSIGNVAWPIGVTSVGIHARSSQSRIQGDHNVANIMLDDRTRLWITSVKRLITFGESYGVDKS</sequence>
<evidence type="ECO:0000256" key="1">
    <source>
        <dbReference type="ARBA" id="ARBA00004123"/>
    </source>
</evidence>
<dbReference type="EMBL" id="BIMX01000013">
    <property type="protein sequence ID" value="GCE99889.1"/>
    <property type="molecule type" value="Genomic_DNA"/>
</dbReference>
<evidence type="ECO:0000313" key="11">
    <source>
        <dbReference type="Proteomes" id="UP000301737"/>
    </source>
</evidence>
<name>A0A4C2EAQ1_9SACH</name>
<comment type="subcellular location">
    <subcellularLocation>
        <location evidence="1">Nucleus</location>
    </subcellularLocation>
</comment>
<protein>
    <recommendedName>
        <fullName evidence="3">Pre-mRNA-splicing factor 18</fullName>
    </recommendedName>
</protein>
<dbReference type="Proteomes" id="UP000301737">
    <property type="component" value="Unassembled WGS sequence"/>
</dbReference>
<evidence type="ECO:0000256" key="8">
    <source>
        <dbReference type="SAM" id="MobiDB-lite"/>
    </source>
</evidence>
<dbReference type="SUPFAM" id="SSF47938">
    <property type="entry name" value="Functional domain of the splicing factor Prp18"/>
    <property type="match status" value="1"/>
</dbReference>
<dbReference type="GO" id="GO:0000350">
    <property type="term" value="P:generation of catalytic spliceosome for second transesterification step"/>
    <property type="evidence" value="ECO:0007669"/>
    <property type="project" value="TreeGrafter"/>
</dbReference>
<feature type="region of interest" description="Disordered" evidence="8">
    <location>
        <begin position="15"/>
        <end position="74"/>
    </location>
</feature>
<evidence type="ECO:0000256" key="6">
    <source>
        <dbReference type="ARBA" id="ARBA00023187"/>
    </source>
</evidence>
<feature type="compositionally biased region" description="Basic and acidic residues" evidence="8">
    <location>
        <begin position="15"/>
        <end position="30"/>
    </location>
</feature>
<evidence type="ECO:0000256" key="3">
    <source>
        <dbReference type="ARBA" id="ARBA00018242"/>
    </source>
</evidence>
<dbReference type="Gene3D" id="1.20.940.10">
    <property type="entry name" value="Functional domain of the splicing factor Prp18"/>
    <property type="match status" value="1"/>
</dbReference>
<evidence type="ECO:0000256" key="7">
    <source>
        <dbReference type="ARBA" id="ARBA00023242"/>
    </source>
</evidence>
<comment type="similarity">
    <text evidence="2">Belongs to the PRP18 family.</text>
</comment>
<keyword evidence="11" id="KW-1185">Reference proteome</keyword>
<dbReference type="GO" id="GO:0071021">
    <property type="term" value="C:U2-type post-spliceosomal complex"/>
    <property type="evidence" value="ECO:0007669"/>
    <property type="project" value="TreeGrafter"/>
</dbReference>
<comment type="caution">
    <text evidence="10">The sequence shown here is derived from an EMBL/GenBank/DDBJ whole genome shotgun (WGS) entry which is preliminary data.</text>
</comment>
<feature type="compositionally biased region" description="Polar residues" evidence="8">
    <location>
        <begin position="51"/>
        <end position="69"/>
    </location>
</feature>
<dbReference type="Pfam" id="PF02840">
    <property type="entry name" value="Prp18"/>
    <property type="match status" value="1"/>
</dbReference>
<keyword evidence="7" id="KW-0539">Nucleus</keyword>
<proteinExistence type="inferred from homology"/>
<dbReference type="GO" id="GO:0005682">
    <property type="term" value="C:U5 snRNP"/>
    <property type="evidence" value="ECO:0007669"/>
    <property type="project" value="TreeGrafter"/>
</dbReference>
<evidence type="ECO:0000259" key="9">
    <source>
        <dbReference type="Pfam" id="PF02840"/>
    </source>
</evidence>
<dbReference type="AlphaFoldDB" id="A0A4C2EAQ1"/>
<dbReference type="PANTHER" id="PTHR13007">
    <property type="entry name" value="PRE-MRNA SPLICING FACTOR-RELATED"/>
    <property type="match status" value="1"/>
</dbReference>
<evidence type="ECO:0000256" key="5">
    <source>
        <dbReference type="ARBA" id="ARBA00022728"/>
    </source>
</evidence>
<evidence type="ECO:0000256" key="4">
    <source>
        <dbReference type="ARBA" id="ARBA00022664"/>
    </source>
</evidence>
<evidence type="ECO:0000256" key="2">
    <source>
        <dbReference type="ARBA" id="ARBA00008137"/>
    </source>
</evidence>
<reference evidence="10 11" key="1">
    <citation type="submission" date="2019-01" db="EMBL/GenBank/DDBJ databases">
        <title>Draft Genome Sequencing of Zygosaccharomyces mellis Ca-7.</title>
        <authorList>
            <person name="Shiwa Y."/>
            <person name="Kanesaki Y."/>
            <person name="Ishige T."/>
            <person name="Mura K."/>
            <person name="Hori T."/>
            <person name="Tamura T."/>
        </authorList>
    </citation>
    <scope>NUCLEOTIDE SEQUENCE [LARGE SCALE GENOMIC DNA]</scope>
    <source>
        <strain evidence="10 11">Ca-7</strain>
    </source>
</reference>
<keyword evidence="5" id="KW-0747">Spliceosome</keyword>
<dbReference type="PANTHER" id="PTHR13007:SF19">
    <property type="entry name" value="PRE-MRNA-SPLICING FACTOR 18"/>
    <property type="match status" value="1"/>
</dbReference>